<gene>
    <name evidence="1" type="ORF">Y958_02485</name>
</gene>
<keyword evidence="2" id="KW-1185">Reference proteome</keyword>
<proteinExistence type="predicted"/>
<sequence length="78" mass="8913">MTQYSTYSLVLREHIADLDPLIDRWTSGHFRLTGAAHDEAEEFVDRLKDLRAELASRIARPDLEGRMTPQVADGMTVR</sequence>
<dbReference type="EMBL" id="CP022110">
    <property type="protein sequence ID" value="ASG19823.1"/>
    <property type="molecule type" value="Genomic_DNA"/>
</dbReference>
<accession>A0A248JM64</accession>
<evidence type="ECO:0000313" key="1">
    <source>
        <dbReference type="EMBL" id="ASG19823.1"/>
    </source>
</evidence>
<evidence type="ECO:0000313" key="2">
    <source>
        <dbReference type="Proteomes" id="UP000197153"/>
    </source>
</evidence>
<reference evidence="1 2" key="1">
    <citation type="submission" date="2017-06" db="EMBL/GenBank/DDBJ databases">
        <title>Complete genome sequence of Nitrospirillum amazonense strain CBAmC, an endophytic nitrogen-fixing and plant growth-promoting bacterium, isolated from sugarcane.</title>
        <authorList>
            <person name="Schwab S."/>
            <person name="dos Santos Teixeira K.R."/>
            <person name="Simoes Araujo J.L."/>
            <person name="Soares Vidal M."/>
            <person name="Borges de Freitas H.R."/>
            <person name="Rivello Crivelaro A.L."/>
            <person name="Bueno de Camargo Nunes A."/>
            <person name="dos Santos C.M."/>
            <person name="Palmeira da Silva Rosa D."/>
            <person name="da Silva Padilha D."/>
            <person name="da Silva E."/>
            <person name="Araujo Terra L."/>
            <person name="Soares Mendes V."/>
            <person name="Farinelli L."/>
            <person name="Magalhaes Cruz L."/>
            <person name="Baldani J.I."/>
        </authorList>
    </citation>
    <scope>NUCLEOTIDE SEQUENCE [LARGE SCALE GENOMIC DNA]</scope>
    <source>
        <strain evidence="1 2">CBAmC</strain>
    </source>
</reference>
<dbReference type="KEGG" id="nao:Y958_02485"/>
<protein>
    <submittedName>
        <fullName evidence="1">Uncharacterized protein</fullName>
    </submittedName>
</protein>
<dbReference type="RefSeq" id="WP_004273001.1">
    <property type="nucleotide sequence ID" value="NZ_CP022110.1"/>
</dbReference>
<name>A0A248JM64_9PROT</name>
<dbReference type="AlphaFoldDB" id="A0A248JM64"/>
<organism evidence="1 2">
    <name type="scientific">Nitrospirillum viridazoti CBAmc</name>
    <dbReference type="NCBI Taxonomy" id="1441467"/>
    <lineage>
        <taxon>Bacteria</taxon>
        <taxon>Pseudomonadati</taxon>
        <taxon>Pseudomonadota</taxon>
        <taxon>Alphaproteobacteria</taxon>
        <taxon>Rhodospirillales</taxon>
        <taxon>Azospirillaceae</taxon>
        <taxon>Nitrospirillum</taxon>
        <taxon>Nitrospirillum viridazoti</taxon>
    </lineage>
</organism>
<dbReference type="Proteomes" id="UP000197153">
    <property type="component" value="Chromosome 1"/>
</dbReference>